<feature type="chain" id="PRO_5011523184" evidence="1">
    <location>
        <begin position="18"/>
        <end position="233"/>
    </location>
</feature>
<protein>
    <submittedName>
        <fullName evidence="2">Uncharacterized protein</fullName>
    </submittedName>
</protein>
<dbReference type="EMBL" id="FNAI01000002">
    <property type="protein sequence ID" value="SDD81258.1"/>
    <property type="molecule type" value="Genomic_DNA"/>
</dbReference>
<reference evidence="2 3" key="1">
    <citation type="submission" date="2016-10" db="EMBL/GenBank/DDBJ databases">
        <authorList>
            <person name="de Groot N.N."/>
        </authorList>
    </citation>
    <scope>NUCLEOTIDE SEQUENCE [LARGE SCALE GENOMIC DNA]</scope>
    <source>
        <strain evidence="2 3">47C3B</strain>
    </source>
</reference>
<keyword evidence="3" id="KW-1185">Reference proteome</keyword>
<dbReference type="Proteomes" id="UP000199072">
    <property type="component" value="Unassembled WGS sequence"/>
</dbReference>
<evidence type="ECO:0000313" key="2">
    <source>
        <dbReference type="EMBL" id="SDD81258.1"/>
    </source>
</evidence>
<name>A0A1G6XSW1_9SPHI</name>
<proteinExistence type="predicted"/>
<evidence type="ECO:0000313" key="3">
    <source>
        <dbReference type="Proteomes" id="UP000199072"/>
    </source>
</evidence>
<organism evidence="2 3">
    <name type="scientific">Mucilaginibacter pineti</name>
    <dbReference type="NCBI Taxonomy" id="1391627"/>
    <lineage>
        <taxon>Bacteria</taxon>
        <taxon>Pseudomonadati</taxon>
        <taxon>Bacteroidota</taxon>
        <taxon>Sphingobacteriia</taxon>
        <taxon>Sphingobacteriales</taxon>
        <taxon>Sphingobacteriaceae</taxon>
        <taxon>Mucilaginibacter</taxon>
    </lineage>
</organism>
<dbReference type="AlphaFoldDB" id="A0A1G6XSW1"/>
<dbReference type="STRING" id="1391627.SAMN05216464_102650"/>
<sequence>MRSILIILFFMLSFVSAKSQKWQPGNFTDVKGNRTTGFINVYPGGKGPIKDEGFIEFKEDEKANPYKLSASDITSFVAGKDSFVVAHPPRNETWTKEETDFVNVVLDAPLKLYMAKGGKGGGGKGVRFSPGVSAGYGSGGYGGGLGGGLGISLGGGNGGGGGSSKTTFYYGENAVDLKRITDENFEDIMVEIMGDEPDVVDKIKEHKYNLRSIGKLIDYFNAVQHAHNQPAKQ</sequence>
<accession>A0A1G6XSW1</accession>
<keyword evidence="1" id="KW-0732">Signal</keyword>
<feature type="signal peptide" evidence="1">
    <location>
        <begin position="1"/>
        <end position="17"/>
    </location>
</feature>
<gene>
    <name evidence="2" type="ORF">SAMN05216464_102650</name>
</gene>
<evidence type="ECO:0000256" key="1">
    <source>
        <dbReference type="SAM" id="SignalP"/>
    </source>
</evidence>